<accession>A0A9E4N0R2</accession>
<dbReference type="Proteomes" id="UP000886687">
    <property type="component" value="Unassembled WGS sequence"/>
</dbReference>
<organism evidence="1 2">
    <name type="scientific">Candidatus Thiodiazotropha lotti</name>
    <dbReference type="NCBI Taxonomy" id="2792787"/>
    <lineage>
        <taxon>Bacteria</taxon>
        <taxon>Pseudomonadati</taxon>
        <taxon>Pseudomonadota</taxon>
        <taxon>Gammaproteobacteria</taxon>
        <taxon>Chromatiales</taxon>
        <taxon>Sedimenticolaceae</taxon>
        <taxon>Candidatus Thiodiazotropha</taxon>
    </lineage>
</organism>
<dbReference type="EMBL" id="JAEPDI010000006">
    <property type="protein sequence ID" value="MCG7939468.1"/>
    <property type="molecule type" value="Genomic_DNA"/>
</dbReference>
<dbReference type="AlphaFoldDB" id="A0A9E4N0R2"/>
<proteinExistence type="predicted"/>
<gene>
    <name evidence="1" type="ORF">JAZ04_11520</name>
</gene>
<comment type="caution">
    <text evidence="1">The sequence shown here is derived from an EMBL/GenBank/DDBJ whole genome shotgun (WGS) entry which is preliminary data.</text>
</comment>
<evidence type="ECO:0000313" key="2">
    <source>
        <dbReference type="Proteomes" id="UP000886687"/>
    </source>
</evidence>
<name>A0A9E4N0R2_9GAMM</name>
<protein>
    <submittedName>
        <fullName evidence="1">Uncharacterized protein</fullName>
    </submittedName>
</protein>
<sequence>MMNKNIVFTGRDSASVVSLNYLYSYVDNNPLLFFDLFGLDRYTWCGGGDGIAGKPCGSVTDWVCKRFPAYCCAIDKRDCYADCDTSAEEVKKCETDYLKCLLSAGKK</sequence>
<evidence type="ECO:0000313" key="1">
    <source>
        <dbReference type="EMBL" id="MCG7939468.1"/>
    </source>
</evidence>
<reference evidence="1" key="1">
    <citation type="journal article" date="2021" name="Proc. Natl. Acad. Sci. U.S.A.">
        <title>Global biogeography of chemosynthetic symbionts reveals both localized and globally distributed symbiont groups. .</title>
        <authorList>
            <person name="Osvatic J.T."/>
            <person name="Wilkins L.G.E."/>
            <person name="Leibrecht L."/>
            <person name="Leray M."/>
            <person name="Zauner S."/>
            <person name="Polzin J."/>
            <person name="Camacho Y."/>
            <person name="Gros O."/>
            <person name="van Gils J.A."/>
            <person name="Eisen J.A."/>
            <person name="Petersen J.M."/>
            <person name="Yuen B."/>
        </authorList>
    </citation>
    <scope>NUCLEOTIDE SEQUENCE</scope>
    <source>
        <strain evidence="1">MAGL173</strain>
    </source>
</reference>